<evidence type="ECO:0000256" key="2">
    <source>
        <dbReference type="ARBA" id="ARBA00022801"/>
    </source>
</evidence>
<keyword evidence="3" id="KW-0720">Serine protease</keyword>
<dbReference type="GO" id="GO:0016485">
    <property type="term" value="P:protein processing"/>
    <property type="evidence" value="ECO:0007669"/>
    <property type="project" value="TreeGrafter"/>
</dbReference>
<dbReference type="EMBL" id="LAZR01035477">
    <property type="protein sequence ID" value="KKL27402.1"/>
    <property type="molecule type" value="Genomic_DNA"/>
</dbReference>
<name>A0A0F9CLU7_9ZZZZ</name>
<protein>
    <recommendedName>
        <fullName evidence="4">P/Homo B domain-containing protein</fullName>
    </recommendedName>
</protein>
<evidence type="ECO:0000259" key="4">
    <source>
        <dbReference type="PROSITE" id="PS51829"/>
    </source>
</evidence>
<dbReference type="Gene3D" id="2.60.120.260">
    <property type="entry name" value="Galactose-binding domain-like"/>
    <property type="match status" value="1"/>
</dbReference>
<dbReference type="Pfam" id="PF01483">
    <property type="entry name" value="P_proprotein"/>
    <property type="match status" value="1"/>
</dbReference>
<comment type="caution">
    <text evidence="5">The sequence shown here is derived from an EMBL/GenBank/DDBJ whole genome shotgun (WGS) entry which is preliminary data.</text>
</comment>
<sequence>MLEANPNLTWRDVQHILVQTAQITDQTDADWTTNAAGHDINHKYGFGVVDADAAVAAASNWVSVLPEVSITSGTMTVGAAIPDNDSNGITSVVSMPTGIGTVETVEVTFDAAHFDPGDLEVVLTSPGGTQSILAEQHFDFIGNPYSNWVFTSTRNWGEMAEGDWTLTVRDLSAGTTGTWNSWTLNAYGVVSAGAGPELITIIPNADAEARIEYGEILHVAPHELLLRFNEGQAIDARTLEAIQVVRSGGDDTFTDGNEVTYGTGPNVDEQFGYIGIGERPNEVIIRFAETLPDDLYNLIISGSGTAVLTNIAGVPFHAGEDLVIEFDLDLGAQIIAVVPQPVSRPDGHNLMQQRDRIDVYFNDDPLNRALV</sequence>
<organism evidence="5">
    <name type="scientific">marine sediment metagenome</name>
    <dbReference type="NCBI Taxonomy" id="412755"/>
    <lineage>
        <taxon>unclassified sequences</taxon>
        <taxon>metagenomes</taxon>
        <taxon>ecological metagenomes</taxon>
    </lineage>
</organism>
<dbReference type="PANTHER" id="PTHR42884:SF14">
    <property type="entry name" value="NEUROENDOCRINE CONVERTASE 1"/>
    <property type="match status" value="1"/>
</dbReference>
<evidence type="ECO:0000313" key="5">
    <source>
        <dbReference type="EMBL" id="KKL27402.1"/>
    </source>
</evidence>
<evidence type="ECO:0000256" key="1">
    <source>
        <dbReference type="ARBA" id="ARBA00022670"/>
    </source>
</evidence>
<reference evidence="5" key="1">
    <citation type="journal article" date="2015" name="Nature">
        <title>Complex archaea that bridge the gap between prokaryotes and eukaryotes.</title>
        <authorList>
            <person name="Spang A."/>
            <person name="Saw J.H."/>
            <person name="Jorgensen S.L."/>
            <person name="Zaremba-Niedzwiedzka K."/>
            <person name="Martijn J."/>
            <person name="Lind A.E."/>
            <person name="van Eijk R."/>
            <person name="Schleper C."/>
            <person name="Guy L."/>
            <person name="Ettema T.J."/>
        </authorList>
    </citation>
    <scope>NUCLEOTIDE SEQUENCE</scope>
</reference>
<evidence type="ECO:0000256" key="3">
    <source>
        <dbReference type="ARBA" id="ARBA00022825"/>
    </source>
</evidence>
<gene>
    <name evidence="5" type="ORF">LCGC14_2385490</name>
</gene>
<proteinExistence type="predicted"/>
<dbReference type="GO" id="GO:0004252">
    <property type="term" value="F:serine-type endopeptidase activity"/>
    <property type="evidence" value="ECO:0007669"/>
    <property type="project" value="InterPro"/>
</dbReference>
<dbReference type="AlphaFoldDB" id="A0A0F9CLU7"/>
<dbReference type="SUPFAM" id="SSF49785">
    <property type="entry name" value="Galactose-binding domain-like"/>
    <property type="match status" value="1"/>
</dbReference>
<dbReference type="InterPro" id="IPR036852">
    <property type="entry name" value="Peptidase_S8/S53_dom_sf"/>
</dbReference>
<keyword evidence="2" id="KW-0378">Hydrolase</keyword>
<accession>A0A0F9CLU7</accession>
<dbReference type="InterPro" id="IPR002884">
    <property type="entry name" value="P_dom"/>
</dbReference>
<dbReference type="GO" id="GO:0016020">
    <property type="term" value="C:membrane"/>
    <property type="evidence" value="ECO:0007669"/>
    <property type="project" value="TreeGrafter"/>
</dbReference>
<dbReference type="SUPFAM" id="SSF52743">
    <property type="entry name" value="Subtilisin-like"/>
    <property type="match status" value="1"/>
</dbReference>
<feature type="domain" description="P/Homo B" evidence="4">
    <location>
        <begin position="64"/>
        <end position="192"/>
    </location>
</feature>
<dbReference type="InterPro" id="IPR008979">
    <property type="entry name" value="Galactose-bd-like_sf"/>
</dbReference>
<dbReference type="Gene3D" id="3.40.50.200">
    <property type="entry name" value="Peptidase S8/S53 domain"/>
    <property type="match status" value="1"/>
</dbReference>
<keyword evidence="1" id="KW-0645">Protease</keyword>
<dbReference type="PANTHER" id="PTHR42884">
    <property type="entry name" value="PROPROTEIN CONVERTASE SUBTILISIN/KEXIN-RELATED"/>
    <property type="match status" value="1"/>
</dbReference>
<feature type="non-terminal residue" evidence="5">
    <location>
        <position position="371"/>
    </location>
</feature>
<dbReference type="PROSITE" id="PS51829">
    <property type="entry name" value="P_HOMO_B"/>
    <property type="match status" value="1"/>
</dbReference>